<dbReference type="OMA" id="QIRLGNC"/>
<dbReference type="GeneTree" id="ENSGT00950000183037"/>
<dbReference type="PRINTS" id="PR00385">
    <property type="entry name" value="P450"/>
</dbReference>
<evidence type="ECO:0000256" key="1">
    <source>
        <dbReference type="ARBA" id="ARBA00010617"/>
    </source>
</evidence>
<dbReference type="PANTHER" id="PTHR24289">
    <property type="entry name" value="STEROID 17-ALPHA-HYDROXYLASE/17,20 LYASE"/>
    <property type="match status" value="1"/>
</dbReference>
<dbReference type="SUPFAM" id="SSF48264">
    <property type="entry name" value="Cytochrome P450"/>
    <property type="match status" value="1"/>
</dbReference>
<keyword evidence="4 8" id="KW-0560">Oxidoreductase</keyword>
<evidence type="ECO:0000313" key="10">
    <source>
        <dbReference type="Ensembl" id="ENSEBUP00000019676.1"/>
    </source>
</evidence>
<dbReference type="GO" id="GO:0005506">
    <property type="term" value="F:iron ion binding"/>
    <property type="evidence" value="ECO:0007669"/>
    <property type="project" value="InterPro"/>
</dbReference>
<sequence length="429" mass="49104">FLNSFGYVPAAPTLALIVLAVLLLVFKAPCWKHWRSDSSDHHQWFQGIPGPIAFPLIGNSFQLGSMPHLKLSRMAAKYGDVFHLKLGSRHIVVINGEETIREALVKHAADFAGRPDFPSYHLVSNGYTHFGKTVGAGSLVDVMPWLLKFPNPIRALFHDFELINRDIFTFIKKKVEEHRETYREGTVRDMIDAFIKLIESGGGIGEGETKLQPHHVESTLTDIFGASQDTLSTFLQWFVLLVMKYPKMQNRLQKELDLVVGRDRLPRSGDRINLPFTEAFMYEVLRYTCFVPITIPHATTTDTELNGFDIPKDTIIFINQWSVNRDPKIWKDPEKFWPERFLQDQSSKGVDRELIRRVLIFSAGRRRCVGEELAKVQLFLFSSILLHQLNFSPKSGEQLSLEGVYSLPDWIEKKIILKVISLKLLNRST</sequence>
<dbReference type="PROSITE" id="PS00086">
    <property type="entry name" value="CYTOCHROME_P450"/>
    <property type="match status" value="1"/>
</dbReference>
<dbReference type="GO" id="GO:0042446">
    <property type="term" value="P:hormone biosynthetic process"/>
    <property type="evidence" value="ECO:0007669"/>
    <property type="project" value="TreeGrafter"/>
</dbReference>
<keyword evidence="2 7" id="KW-0349">Heme</keyword>
<name>A0A8C4QTZ1_EPTBU</name>
<dbReference type="InterPro" id="IPR002401">
    <property type="entry name" value="Cyt_P450_E_grp-I"/>
</dbReference>
<evidence type="ECO:0000256" key="6">
    <source>
        <dbReference type="ARBA" id="ARBA00023033"/>
    </source>
</evidence>
<dbReference type="GO" id="GO:0042448">
    <property type="term" value="P:progesterone metabolic process"/>
    <property type="evidence" value="ECO:0007669"/>
    <property type="project" value="TreeGrafter"/>
</dbReference>
<dbReference type="Ensembl" id="ENSEBUT00000020252.1">
    <property type="protein sequence ID" value="ENSEBUP00000019676.1"/>
    <property type="gene ID" value="ENSEBUG00000012216.1"/>
</dbReference>
<evidence type="ECO:0000256" key="3">
    <source>
        <dbReference type="ARBA" id="ARBA00022723"/>
    </source>
</evidence>
<keyword evidence="9" id="KW-0472">Membrane</keyword>
<keyword evidence="11" id="KW-1185">Reference proteome</keyword>
<dbReference type="InterPro" id="IPR036396">
    <property type="entry name" value="Cyt_P450_sf"/>
</dbReference>
<organism evidence="10 11">
    <name type="scientific">Eptatretus burgeri</name>
    <name type="common">Inshore hagfish</name>
    <dbReference type="NCBI Taxonomy" id="7764"/>
    <lineage>
        <taxon>Eukaryota</taxon>
        <taxon>Metazoa</taxon>
        <taxon>Chordata</taxon>
        <taxon>Craniata</taxon>
        <taxon>Vertebrata</taxon>
        <taxon>Cyclostomata</taxon>
        <taxon>Myxini</taxon>
        <taxon>Myxiniformes</taxon>
        <taxon>Myxinidae</taxon>
        <taxon>Eptatretinae</taxon>
        <taxon>Eptatretus</taxon>
    </lineage>
</organism>
<keyword evidence="9" id="KW-1133">Transmembrane helix</keyword>
<proteinExistence type="inferred from homology"/>
<dbReference type="InterPro" id="IPR017972">
    <property type="entry name" value="Cyt_P450_CS"/>
</dbReference>
<evidence type="ECO:0000256" key="2">
    <source>
        <dbReference type="ARBA" id="ARBA00022617"/>
    </source>
</evidence>
<reference evidence="10" key="1">
    <citation type="submission" date="2025-08" db="UniProtKB">
        <authorList>
            <consortium name="Ensembl"/>
        </authorList>
    </citation>
    <scope>IDENTIFICATION</scope>
</reference>
<evidence type="ECO:0000256" key="7">
    <source>
        <dbReference type="PIRSR" id="PIRSR602401-1"/>
    </source>
</evidence>
<dbReference type="GO" id="GO:0004508">
    <property type="term" value="F:steroid 17-alpha-monooxygenase activity"/>
    <property type="evidence" value="ECO:0007669"/>
    <property type="project" value="TreeGrafter"/>
</dbReference>
<dbReference type="Gene3D" id="1.10.630.10">
    <property type="entry name" value="Cytochrome P450"/>
    <property type="match status" value="2"/>
</dbReference>
<dbReference type="Pfam" id="PF00067">
    <property type="entry name" value="p450"/>
    <property type="match status" value="2"/>
</dbReference>
<comment type="similarity">
    <text evidence="1 8">Belongs to the cytochrome P450 family.</text>
</comment>
<dbReference type="PRINTS" id="PR00463">
    <property type="entry name" value="EP450I"/>
</dbReference>
<evidence type="ECO:0000256" key="5">
    <source>
        <dbReference type="ARBA" id="ARBA00023004"/>
    </source>
</evidence>
<comment type="cofactor">
    <cofactor evidence="7">
        <name>heme</name>
        <dbReference type="ChEBI" id="CHEBI:30413"/>
    </cofactor>
</comment>
<keyword evidence="5 7" id="KW-0408">Iron</keyword>
<keyword evidence="9" id="KW-0812">Transmembrane</keyword>
<evidence type="ECO:0000313" key="11">
    <source>
        <dbReference type="Proteomes" id="UP000694388"/>
    </source>
</evidence>
<evidence type="ECO:0000256" key="4">
    <source>
        <dbReference type="ARBA" id="ARBA00023002"/>
    </source>
</evidence>
<evidence type="ECO:0000256" key="8">
    <source>
        <dbReference type="RuleBase" id="RU000461"/>
    </source>
</evidence>
<reference evidence="10" key="2">
    <citation type="submission" date="2025-09" db="UniProtKB">
        <authorList>
            <consortium name="Ensembl"/>
        </authorList>
    </citation>
    <scope>IDENTIFICATION</scope>
</reference>
<accession>A0A8C4QTZ1</accession>
<dbReference type="AlphaFoldDB" id="A0A8C4QTZ1"/>
<dbReference type="InterPro" id="IPR001128">
    <property type="entry name" value="Cyt_P450"/>
</dbReference>
<evidence type="ECO:0000256" key="9">
    <source>
        <dbReference type="SAM" id="Phobius"/>
    </source>
</evidence>
<dbReference type="Proteomes" id="UP000694388">
    <property type="component" value="Unplaced"/>
</dbReference>
<dbReference type="GO" id="GO:0020037">
    <property type="term" value="F:heme binding"/>
    <property type="evidence" value="ECO:0007669"/>
    <property type="project" value="InterPro"/>
</dbReference>
<feature type="binding site" description="axial binding residue" evidence="7">
    <location>
        <position position="368"/>
    </location>
    <ligand>
        <name>heme</name>
        <dbReference type="ChEBI" id="CHEBI:30413"/>
    </ligand>
    <ligandPart>
        <name>Fe</name>
        <dbReference type="ChEBI" id="CHEBI:18248"/>
    </ligandPart>
</feature>
<keyword evidence="3 7" id="KW-0479">Metal-binding</keyword>
<keyword evidence="6 8" id="KW-0503">Monooxygenase</keyword>
<dbReference type="PANTHER" id="PTHR24289:SF15">
    <property type="entry name" value="CYTOCHROME P450 FAMILY 1 SUBFAMILY B MEMBER 1"/>
    <property type="match status" value="1"/>
</dbReference>
<feature type="transmembrane region" description="Helical" evidence="9">
    <location>
        <begin position="6"/>
        <end position="26"/>
    </location>
</feature>
<protein>
    <submittedName>
        <fullName evidence="10">Cytochrome P450 family 1 subfamily B member 1</fullName>
    </submittedName>
</protein>